<keyword evidence="4" id="KW-1185">Reference proteome</keyword>
<dbReference type="AlphaFoldDB" id="A0A4R6RNC9"/>
<gene>
    <name evidence="3" type="ORF">EV672_101209</name>
</gene>
<evidence type="ECO:0000256" key="1">
    <source>
        <dbReference type="SAM" id="MobiDB-lite"/>
    </source>
</evidence>
<feature type="domain" description="Fatty acid desaturase" evidence="2">
    <location>
        <begin position="86"/>
        <end position="354"/>
    </location>
</feature>
<dbReference type="PANTHER" id="PTHR19353:SF84">
    <property type="entry name" value="ACYL-COA DELTA-9-DESATURASE, DESB"/>
    <property type="match status" value="1"/>
</dbReference>
<protein>
    <submittedName>
        <fullName evidence="3">Linoleoyl-CoA desaturase</fullName>
    </submittedName>
</protein>
<name>A0A4R6RNC9_9BURK</name>
<evidence type="ECO:0000259" key="2">
    <source>
        <dbReference type="Pfam" id="PF00487"/>
    </source>
</evidence>
<dbReference type="EMBL" id="SNXW01000001">
    <property type="protein sequence ID" value="TDP88072.1"/>
    <property type="molecule type" value="Genomic_DNA"/>
</dbReference>
<accession>A0A4R6RNC9</accession>
<comment type="caution">
    <text evidence="3">The sequence shown here is derived from an EMBL/GenBank/DDBJ whole genome shotgun (WGS) entry which is preliminary data.</text>
</comment>
<dbReference type="GO" id="GO:0016717">
    <property type="term" value="F:oxidoreductase activity, acting on paired donors, with oxidation of a pair of donors resulting in the reduction of molecular oxygen to two molecules of water"/>
    <property type="evidence" value="ECO:0007669"/>
    <property type="project" value="TreeGrafter"/>
</dbReference>
<dbReference type="GO" id="GO:0016020">
    <property type="term" value="C:membrane"/>
    <property type="evidence" value="ECO:0007669"/>
    <property type="project" value="TreeGrafter"/>
</dbReference>
<sequence>MSQAPASAALPTLHPGIHRGLQRPLSPQELSDFGTEIEALRARTVADLGERDARYIRRIFAAVRWTEIIGRILLVVGFFLPSPWDWSVWLLGAFTLGLSKILDNMELGHNVIHGQFDWMGDPRFSGKTFEWDIVGTADNWRKTHNFKHHTYTNVHGMDDDIGYDVLRIFPEQKWHPAALFQPLYAVIFALLFQWGVAIQNLRVGRVFIGRITWARLFKESAPTLHKWRRQLVKDYVVFPLLAGPAWASVFTGNLVANGLRNLWTYTVIFCGHFTTNVQTFPKAVLKDESRPQWYVRQILGSSNLSGSKALHILTGNLSHQIEHHLFPDVPANRYAEMAPVVRDICRRYGIHYNTGSMAGQFGQVIWRILRHSFPSSPSTAMPDGVPAR</sequence>
<dbReference type="OrthoDB" id="104711at2"/>
<dbReference type="InterPro" id="IPR012171">
    <property type="entry name" value="Fatty_acid_desaturase"/>
</dbReference>
<evidence type="ECO:0000313" key="4">
    <source>
        <dbReference type="Proteomes" id="UP000294593"/>
    </source>
</evidence>
<dbReference type="InterPro" id="IPR005804">
    <property type="entry name" value="FA_desaturase_dom"/>
</dbReference>
<dbReference type="Proteomes" id="UP000294593">
    <property type="component" value="Unassembled WGS sequence"/>
</dbReference>
<feature type="region of interest" description="Disordered" evidence="1">
    <location>
        <begin position="1"/>
        <end position="23"/>
    </location>
</feature>
<dbReference type="RefSeq" id="WP_133605729.1">
    <property type="nucleotide sequence ID" value="NZ_SNXW01000001.1"/>
</dbReference>
<dbReference type="GO" id="GO:0006629">
    <property type="term" value="P:lipid metabolic process"/>
    <property type="evidence" value="ECO:0007669"/>
    <property type="project" value="InterPro"/>
</dbReference>
<reference evidence="3 4" key="1">
    <citation type="submission" date="2019-03" db="EMBL/GenBank/DDBJ databases">
        <title>Genomic Encyclopedia of Type Strains, Phase IV (KMG-IV): sequencing the most valuable type-strain genomes for metagenomic binning, comparative biology and taxonomic classification.</title>
        <authorList>
            <person name="Goeker M."/>
        </authorList>
    </citation>
    <scope>NUCLEOTIDE SEQUENCE [LARGE SCALE GENOMIC DNA]</scope>
    <source>
        <strain evidence="3 4">DSM 11901</strain>
    </source>
</reference>
<dbReference type="Pfam" id="PF00487">
    <property type="entry name" value="FA_desaturase"/>
    <property type="match status" value="1"/>
</dbReference>
<dbReference type="PANTHER" id="PTHR19353">
    <property type="entry name" value="FATTY ACID DESATURASE 2"/>
    <property type="match status" value="1"/>
</dbReference>
<proteinExistence type="predicted"/>
<evidence type="ECO:0000313" key="3">
    <source>
        <dbReference type="EMBL" id="TDP88072.1"/>
    </source>
</evidence>
<dbReference type="CDD" id="cd03506">
    <property type="entry name" value="Delta6-FADS-like"/>
    <property type="match status" value="1"/>
</dbReference>
<organism evidence="3 4">
    <name type="scientific">Aquabacterium commune</name>
    <dbReference type="NCBI Taxonomy" id="70586"/>
    <lineage>
        <taxon>Bacteria</taxon>
        <taxon>Pseudomonadati</taxon>
        <taxon>Pseudomonadota</taxon>
        <taxon>Betaproteobacteria</taxon>
        <taxon>Burkholderiales</taxon>
        <taxon>Aquabacterium</taxon>
    </lineage>
</organism>